<feature type="region of interest" description="Disordered" evidence="1">
    <location>
        <begin position="86"/>
        <end position="111"/>
    </location>
</feature>
<dbReference type="Proteomes" id="UP001344658">
    <property type="component" value="Unassembled WGS sequence"/>
</dbReference>
<protein>
    <submittedName>
        <fullName evidence="2">DUF4262 domain-containing protein</fullName>
    </submittedName>
</protein>
<organism evidence="2 3">
    <name type="scientific">Actinacidiphila polyblastidii</name>
    <dbReference type="NCBI Taxonomy" id="3110430"/>
    <lineage>
        <taxon>Bacteria</taxon>
        <taxon>Bacillati</taxon>
        <taxon>Actinomycetota</taxon>
        <taxon>Actinomycetes</taxon>
        <taxon>Kitasatosporales</taxon>
        <taxon>Streptomycetaceae</taxon>
        <taxon>Actinacidiphila</taxon>
    </lineage>
</organism>
<keyword evidence="3" id="KW-1185">Reference proteome</keyword>
<evidence type="ECO:0000313" key="3">
    <source>
        <dbReference type="Proteomes" id="UP001344658"/>
    </source>
</evidence>
<reference evidence="2 3" key="1">
    <citation type="submission" date="2023-12" db="EMBL/GenBank/DDBJ databases">
        <title>Streptomyces sp. V4-01.</title>
        <authorList>
            <person name="Somphong A."/>
            <person name="Phongsopitanun W."/>
        </authorList>
    </citation>
    <scope>NUCLEOTIDE SEQUENCE [LARGE SCALE GENOMIC DNA]</scope>
    <source>
        <strain evidence="2 3">V4-01</strain>
    </source>
</reference>
<dbReference type="RefSeq" id="WP_330792803.1">
    <property type="nucleotide sequence ID" value="NZ_JAZEWV010000001.1"/>
</dbReference>
<name>A0ABU7P4W8_9ACTN</name>
<gene>
    <name evidence="2" type="ORF">V2S66_00235</name>
</gene>
<evidence type="ECO:0000256" key="1">
    <source>
        <dbReference type="SAM" id="MobiDB-lite"/>
    </source>
</evidence>
<comment type="caution">
    <text evidence="2">The sequence shown here is derived from an EMBL/GenBank/DDBJ whole genome shotgun (WGS) entry which is preliminary data.</text>
</comment>
<dbReference type="Pfam" id="PF14081">
    <property type="entry name" value="DUF4262"/>
    <property type="match status" value="1"/>
</dbReference>
<accession>A0ABU7P4W8</accession>
<sequence>MVPADDNGPGWACTIGLWHSHRLPEPAVFGLGAPAMHTVLNDLGRLAVAGQPVAAPSPGSPVGRICWPVKPGWTCGPTNTRWGCGRRTGERAAAGLRRRGQRSAPDGQSHS</sequence>
<proteinExistence type="predicted"/>
<dbReference type="EMBL" id="JAZEWV010000001">
    <property type="protein sequence ID" value="MEE4540394.1"/>
    <property type="molecule type" value="Genomic_DNA"/>
</dbReference>
<dbReference type="InterPro" id="IPR025358">
    <property type="entry name" value="DUF4262"/>
</dbReference>
<evidence type="ECO:0000313" key="2">
    <source>
        <dbReference type="EMBL" id="MEE4540394.1"/>
    </source>
</evidence>